<reference evidence="4" key="1">
    <citation type="journal article" date="2014" name="Int. J. Syst. Evol. Microbiol.">
        <title>Complete genome sequence of Corynebacterium casei LMG S-19264T (=DSM 44701T), isolated from a smear-ripened cheese.</title>
        <authorList>
            <consortium name="US DOE Joint Genome Institute (JGI-PGF)"/>
            <person name="Walter F."/>
            <person name="Albersmeier A."/>
            <person name="Kalinowski J."/>
            <person name="Ruckert C."/>
        </authorList>
    </citation>
    <scope>NUCLEOTIDE SEQUENCE</scope>
    <source>
        <strain evidence="4">CGMCC 4.7138</strain>
    </source>
</reference>
<accession>A0A8H9H267</accession>
<dbReference type="Proteomes" id="UP000653480">
    <property type="component" value="Unassembled WGS sequence"/>
</dbReference>
<reference evidence="4" key="2">
    <citation type="submission" date="2020-09" db="EMBL/GenBank/DDBJ databases">
        <authorList>
            <person name="Sun Q."/>
            <person name="Zhou Y."/>
        </authorList>
    </citation>
    <scope>NUCLEOTIDE SEQUENCE</scope>
    <source>
        <strain evidence="4">CGMCC 4.7138</strain>
    </source>
</reference>
<dbReference type="InterPro" id="IPR052913">
    <property type="entry name" value="Glycopeptide_resist_protein"/>
</dbReference>
<dbReference type="InterPro" id="IPR007391">
    <property type="entry name" value="Vancomycin_resist_VanW"/>
</dbReference>
<keyword evidence="2" id="KW-1133">Transmembrane helix</keyword>
<dbReference type="RefSeq" id="WP_142572044.1">
    <property type="nucleotide sequence ID" value="NZ_BMMN01000010.1"/>
</dbReference>
<evidence type="ECO:0000259" key="3">
    <source>
        <dbReference type="Pfam" id="PF12229"/>
    </source>
</evidence>
<organism evidence="4 5">
    <name type="scientific">Microbispora bryophytorum</name>
    <dbReference type="NCBI Taxonomy" id="1460882"/>
    <lineage>
        <taxon>Bacteria</taxon>
        <taxon>Bacillati</taxon>
        <taxon>Actinomycetota</taxon>
        <taxon>Actinomycetes</taxon>
        <taxon>Streptosporangiales</taxon>
        <taxon>Streptosporangiaceae</taxon>
        <taxon>Microbispora</taxon>
    </lineage>
</organism>
<feature type="transmembrane region" description="Helical" evidence="2">
    <location>
        <begin position="119"/>
        <end position="139"/>
    </location>
</feature>
<evidence type="ECO:0000313" key="5">
    <source>
        <dbReference type="Proteomes" id="UP000653480"/>
    </source>
</evidence>
<feature type="compositionally biased region" description="Low complexity" evidence="1">
    <location>
        <begin position="57"/>
        <end position="74"/>
    </location>
</feature>
<dbReference type="InterPro" id="IPR022029">
    <property type="entry name" value="YoaR-like_PG-bd"/>
</dbReference>
<keyword evidence="5" id="KW-1185">Reference proteome</keyword>
<dbReference type="AlphaFoldDB" id="A0A8H9H267"/>
<feature type="domain" description="YoaR-like putative peptidoglycan binding" evidence="3">
    <location>
        <begin position="355"/>
        <end position="423"/>
    </location>
</feature>
<keyword evidence="2" id="KW-0812">Transmembrane</keyword>
<evidence type="ECO:0000256" key="2">
    <source>
        <dbReference type="SAM" id="Phobius"/>
    </source>
</evidence>
<evidence type="ECO:0000313" key="4">
    <source>
        <dbReference type="EMBL" id="GGO21989.1"/>
    </source>
</evidence>
<dbReference type="Pfam" id="PF12229">
    <property type="entry name" value="PG_binding_4"/>
    <property type="match status" value="1"/>
</dbReference>
<comment type="caution">
    <text evidence="4">The sequence shown here is derived from an EMBL/GenBank/DDBJ whole genome shotgun (WGS) entry which is preliminary data.</text>
</comment>
<feature type="region of interest" description="Disordered" evidence="1">
    <location>
        <begin position="1"/>
        <end position="84"/>
    </location>
</feature>
<dbReference type="PANTHER" id="PTHR35788:SF1">
    <property type="entry name" value="EXPORTED PROTEIN"/>
    <property type="match status" value="1"/>
</dbReference>
<evidence type="ECO:0000256" key="1">
    <source>
        <dbReference type="SAM" id="MobiDB-lite"/>
    </source>
</evidence>
<gene>
    <name evidence="4" type="ORF">GCM10011574_49900</name>
</gene>
<name>A0A8H9H267_9ACTN</name>
<dbReference type="OrthoDB" id="9813301at2"/>
<sequence>MRNAGASVDPPTDPSGAASAPPHKPSAPPHKHPVRGVTSLPRGVSALPPGVSADIFAEPSAPAAPAAKPSGNGNLPPPAPPVEPWRVPERLIREEPAVGPSPDLERLDPVSQSRTLRRALIGLAALLLMLYLVPAVSMMGKVLPGTTVLGVDIGGQSRTEAVATLGERLYAQVRTPMIVRQGTRRLTVDPQQAGLMLDAEATVYAAPGGFPSPPEVWSGLTGTREVKPVVSVDRRKLDEAVARVIAAPLERPGREGDVTFDGVTPVPAYPRVGRLIDRRATADQIVRGYLDPEAVVVVPTVRDLPHITRAEVRRALRWARRAVAAPLTLTNGTAAVSLSPATLARHLTFAPDGAVLRPRFDAEAAIAGVEPTLVGSARVARDADLTIEDGRPVLVPGRPGDRVDTDRLAADVLTALDGGGRTVAVPVVNGPPRITDDAVQRMGVREEAGRFTTSYACCPQSAGNIRRAAALLDGHLVRPGETFSFNEVVGPRTAAAGFDGIGPTMIHGRAGTEAAGMTQVATTLMNAVIRAGLRVSEHTPPEVHAAHLPVGVEAAVSFPGPDLRWRNDSPYGVLVHASATGTSLTVTLWSTKRYDVGLEGPVVGQQVSLPAVTGYGPGCVATHGQPGFTAVVTWVLREDGEAVSRQTFRTSYRAQAEVVCR</sequence>
<protein>
    <submittedName>
        <fullName evidence="4">Vanomycin resistance protein VanB</fullName>
    </submittedName>
</protein>
<keyword evidence="2" id="KW-0472">Membrane</keyword>
<dbReference type="PANTHER" id="PTHR35788">
    <property type="entry name" value="EXPORTED PROTEIN-RELATED"/>
    <property type="match status" value="1"/>
</dbReference>
<dbReference type="EMBL" id="BMMN01000010">
    <property type="protein sequence ID" value="GGO21989.1"/>
    <property type="molecule type" value="Genomic_DNA"/>
</dbReference>
<dbReference type="Pfam" id="PF04294">
    <property type="entry name" value="VanW"/>
    <property type="match status" value="1"/>
</dbReference>
<proteinExistence type="predicted"/>